<dbReference type="Gene3D" id="1.10.287.110">
    <property type="entry name" value="DnaJ domain"/>
    <property type="match status" value="1"/>
</dbReference>
<dbReference type="InterPro" id="IPR036869">
    <property type="entry name" value="J_dom_sf"/>
</dbReference>
<protein>
    <submittedName>
        <fullName evidence="4">DnaJ protein ERDJ2 (Chaperone protein dnaJ C43) (OsDjC43) (Endoplasmic reticulum dnaJ domain-containing protein 2) (OsERdj2)</fullName>
    </submittedName>
</protein>
<comment type="caution">
    <text evidence="4">The sequence shown here is derived from an EMBL/GenBank/DDBJ whole genome shotgun (WGS) entry which is preliminary data.</text>
</comment>
<evidence type="ECO:0000259" key="3">
    <source>
        <dbReference type="PROSITE" id="PS50076"/>
    </source>
</evidence>
<name>A0ABP0K7S6_9DINO</name>
<feature type="transmembrane region" description="Helical" evidence="2">
    <location>
        <begin position="47"/>
        <end position="66"/>
    </location>
</feature>
<dbReference type="PROSITE" id="PS00636">
    <property type="entry name" value="DNAJ_1"/>
    <property type="match status" value="1"/>
</dbReference>
<accession>A0ABP0K7S6</accession>
<proteinExistence type="predicted"/>
<dbReference type="EMBL" id="CAXAMM010010258">
    <property type="protein sequence ID" value="CAK9022856.1"/>
    <property type="molecule type" value="Genomic_DNA"/>
</dbReference>
<dbReference type="CDD" id="cd06257">
    <property type="entry name" value="DnaJ"/>
    <property type="match status" value="1"/>
</dbReference>
<dbReference type="PRINTS" id="PR00625">
    <property type="entry name" value="JDOMAIN"/>
</dbReference>
<sequence length="214" mass="23985">MDLKDIYIYISPVSRLCWTNNGRLPRSQERQEADIRKLKTRQISVGFGARLVLLALLWCWLVYIMMQVRQVLATSALYQNFDPYAILEVGGTSSSSQIKKAFHKLSLKYHPDKNPDAAAAEKFILIKKAYDALTDPVAKRNYRRCLSILIARQSSSVDPNGLPPLTNEAKFRFTACSVECIYCASVASVVGAGLRDDDMSVSVAVQVRLHAMHT</sequence>
<dbReference type="SMART" id="SM00271">
    <property type="entry name" value="DnaJ"/>
    <property type="match status" value="1"/>
</dbReference>
<dbReference type="SUPFAM" id="SSF46565">
    <property type="entry name" value="Chaperone J-domain"/>
    <property type="match status" value="1"/>
</dbReference>
<keyword evidence="2" id="KW-0472">Membrane</keyword>
<dbReference type="InterPro" id="IPR001623">
    <property type="entry name" value="DnaJ_domain"/>
</dbReference>
<keyword evidence="5" id="KW-1185">Reference proteome</keyword>
<dbReference type="InterPro" id="IPR051948">
    <property type="entry name" value="Hsp70_co-chaperone_J-domain"/>
</dbReference>
<feature type="domain" description="J" evidence="3">
    <location>
        <begin position="82"/>
        <end position="146"/>
    </location>
</feature>
<keyword evidence="2" id="KW-1133">Transmembrane helix</keyword>
<evidence type="ECO:0000256" key="1">
    <source>
        <dbReference type="ARBA" id="ARBA00023186"/>
    </source>
</evidence>
<dbReference type="PROSITE" id="PS50076">
    <property type="entry name" value="DNAJ_2"/>
    <property type="match status" value="1"/>
</dbReference>
<keyword evidence="2" id="KW-0812">Transmembrane</keyword>
<gene>
    <name evidence="4" type="ORF">SCF082_LOCUS15958</name>
</gene>
<keyword evidence="1" id="KW-0143">Chaperone</keyword>
<dbReference type="PANTHER" id="PTHR44360">
    <property type="entry name" value="DNAJ HOMOLOG SUBFAMILY B MEMBER 9"/>
    <property type="match status" value="1"/>
</dbReference>
<organism evidence="4 5">
    <name type="scientific">Durusdinium trenchii</name>
    <dbReference type="NCBI Taxonomy" id="1381693"/>
    <lineage>
        <taxon>Eukaryota</taxon>
        <taxon>Sar</taxon>
        <taxon>Alveolata</taxon>
        <taxon>Dinophyceae</taxon>
        <taxon>Suessiales</taxon>
        <taxon>Symbiodiniaceae</taxon>
        <taxon>Durusdinium</taxon>
    </lineage>
</organism>
<evidence type="ECO:0000313" key="5">
    <source>
        <dbReference type="Proteomes" id="UP001642464"/>
    </source>
</evidence>
<dbReference type="PANTHER" id="PTHR44360:SF1">
    <property type="entry name" value="DNAJ HOMOLOG SUBFAMILY B MEMBER 9"/>
    <property type="match status" value="1"/>
</dbReference>
<dbReference type="InterPro" id="IPR018253">
    <property type="entry name" value="DnaJ_domain_CS"/>
</dbReference>
<dbReference type="Pfam" id="PF00226">
    <property type="entry name" value="DnaJ"/>
    <property type="match status" value="1"/>
</dbReference>
<evidence type="ECO:0000313" key="4">
    <source>
        <dbReference type="EMBL" id="CAK9022856.1"/>
    </source>
</evidence>
<reference evidence="4 5" key="1">
    <citation type="submission" date="2024-02" db="EMBL/GenBank/DDBJ databases">
        <authorList>
            <person name="Chen Y."/>
            <person name="Shah S."/>
            <person name="Dougan E. K."/>
            <person name="Thang M."/>
            <person name="Chan C."/>
        </authorList>
    </citation>
    <scope>NUCLEOTIDE SEQUENCE [LARGE SCALE GENOMIC DNA]</scope>
</reference>
<evidence type="ECO:0000256" key="2">
    <source>
        <dbReference type="SAM" id="Phobius"/>
    </source>
</evidence>
<dbReference type="Proteomes" id="UP001642464">
    <property type="component" value="Unassembled WGS sequence"/>
</dbReference>